<dbReference type="SFLD" id="SFLDS00003">
    <property type="entry name" value="Haloacid_Dehalogenase"/>
    <property type="match status" value="1"/>
</dbReference>
<reference evidence="2 4" key="2">
    <citation type="submission" date="2018-04" db="EMBL/GenBank/DDBJ databases">
        <title>Whole genome sequencing of Morganella morganii AR_0133.</title>
        <authorList>
            <person name="Conlan S."/>
            <person name="Thomas P.J."/>
            <person name="Mullikin J."/>
            <person name="Frank K.M."/>
            <person name="Segre J.A."/>
        </authorList>
    </citation>
    <scope>NUCLEOTIDE SEQUENCE [LARGE SCALE GENOMIC DNA]</scope>
    <source>
        <strain evidence="2 4">AR_0133</strain>
    </source>
</reference>
<dbReference type="RefSeq" id="WP_024473631.1">
    <property type="nucleotide sequence ID" value="NZ_BPMH01000002.1"/>
</dbReference>
<gene>
    <name evidence="2" type="ORF">AM380_05100</name>
    <name evidence="3" type="ORF">CYG68_07215</name>
</gene>
<dbReference type="PANTHER" id="PTHR43611">
    <property type="entry name" value="ALPHA-D-GLUCOSE 1-PHOSPHATE PHOSPHATASE"/>
    <property type="match status" value="1"/>
</dbReference>
<protein>
    <submittedName>
        <fullName evidence="3">Glucose-1-phosphatase</fullName>
    </submittedName>
</protein>
<dbReference type="NCBIfam" id="NF006991">
    <property type="entry name" value="PRK09456.1"/>
    <property type="match status" value="1"/>
</dbReference>
<dbReference type="InterPro" id="IPR023214">
    <property type="entry name" value="HAD_sf"/>
</dbReference>
<accession>A0A0A2RK22</accession>
<keyword evidence="1" id="KW-0479">Metal-binding</keyword>
<dbReference type="Pfam" id="PF00702">
    <property type="entry name" value="Hydrolase"/>
    <property type="match status" value="1"/>
</dbReference>
<evidence type="ECO:0000313" key="4">
    <source>
        <dbReference type="Proteomes" id="UP000244682"/>
    </source>
</evidence>
<evidence type="ECO:0000313" key="2">
    <source>
        <dbReference type="EMBL" id="AWC93054.1"/>
    </source>
</evidence>
<name>A0A0A2RK22_MORMO</name>
<dbReference type="EMBL" id="CP028956">
    <property type="protein sequence ID" value="AWC93054.1"/>
    <property type="molecule type" value="Genomic_DNA"/>
</dbReference>
<dbReference type="SUPFAM" id="SSF56784">
    <property type="entry name" value="HAD-like"/>
    <property type="match status" value="1"/>
</dbReference>
<dbReference type="Gene3D" id="1.10.150.240">
    <property type="entry name" value="Putative phosphatase, domain 2"/>
    <property type="match status" value="1"/>
</dbReference>
<dbReference type="GO" id="GO:0046872">
    <property type="term" value="F:metal ion binding"/>
    <property type="evidence" value="ECO:0007669"/>
    <property type="project" value="UniProtKB-KW"/>
</dbReference>
<evidence type="ECO:0000313" key="5">
    <source>
        <dbReference type="Proteomes" id="UP000650477"/>
    </source>
</evidence>
<evidence type="ECO:0000313" key="3">
    <source>
        <dbReference type="EMBL" id="MBE8612208.1"/>
    </source>
</evidence>
<dbReference type="PRINTS" id="PR00413">
    <property type="entry name" value="HADHALOGNASE"/>
</dbReference>
<dbReference type="Gene3D" id="3.40.50.1000">
    <property type="entry name" value="HAD superfamily/HAD-like"/>
    <property type="match status" value="1"/>
</dbReference>
<dbReference type="InterPro" id="IPR023198">
    <property type="entry name" value="PGP-like_dom2"/>
</dbReference>
<dbReference type="SFLD" id="SFLDG01129">
    <property type="entry name" value="C1.5:_HAD__Beta-PGM__Phosphata"/>
    <property type="match status" value="1"/>
</dbReference>
<organism evidence="3 5">
    <name type="scientific">Morganella morganii</name>
    <name type="common">Proteus morganii</name>
    <dbReference type="NCBI Taxonomy" id="582"/>
    <lineage>
        <taxon>Bacteria</taxon>
        <taxon>Pseudomonadati</taxon>
        <taxon>Pseudomonadota</taxon>
        <taxon>Gammaproteobacteria</taxon>
        <taxon>Enterobacterales</taxon>
        <taxon>Morganellaceae</taxon>
        <taxon>Morganella</taxon>
    </lineage>
</organism>
<dbReference type="PANTHER" id="PTHR43611:SF3">
    <property type="entry name" value="FLAVIN MONONUCLEOTIDE HYDROLASE 1, CHLOROPLATIC"/>
    <property type="match status" value="1"/>
</dbReference>
<dbReference type="Proteomes" id="UP000244682">
    <property type="component" value="Chromosome"/>
</dbReference>
<dbReference type="InterPro" id="IPR036412">
    <property type="entry name" value="HAD-like_sf"/>
</dbReference>
<reference evidence="3" key="1">
    <citation type="submission" date="2017-12" db="EMBL/GenBank/DDBJ databases">
        <title>Genome sequencing and analysis.</title>
        <authorList>
            <person name="Huang Y.-T."/>
        </authorList>
    </citation>
    <scope>NUCLEOTIDE SEQUENCE</scope>
    <source>
        <strain evidence="3">VGH116</strain>
    </source>
</reference>
<dbReference type="STRING" id="582.AL531_16430"/>
<dbReference type="NCBIfam" id="TIGR01509">
    <property type="entry name" value="HAD-SF-IA-v3"/>
    <property type="match status" value="1"/>
</dbReference>
<dbReference type="CDD" id="cd02603">
    <property type="entry name" value="HAD_sEH-N_like"/>
    <property type="match status" value="1"/>
</dbReference>
<dbReference type="OrthoDB" id="9797415at2"/>
<dbReference type="Proteomes" id="UP000650477">
    <property type="component" value="Unassembled WGS sequence"/>
</dbReference>
<evidence type="ECO:0000256" key="1">
    <source>
        <dbReference type="ARBA" id="ARBA00022723"/>
    </source>
</evidence>
<sequence length="205" mass="23622">MLYIFDMGNVIIDIDFKRVLSVWSNLSGKPLSELSSDFIHGETFKQHECGKISDVEFAEAINDQLDMSLSFDEFAEGWQAIFISVRPDVIDIMNRLREQGHRVVVLSNTNRLHQDYWPQHYPEIAASADFLYLSQDLGLRKPDPDIYQYVLETEEFEPQDAVFFDDVRENVDAAVALGIKGVFVTDRDTVSRYFAEYDFSAEVTE</sequence>
<proteinExistence type="predicted"/>
<dbReference type="AlphaFoldDB" id="A0A0A2RK22"/>
<dbReference type="EMBL" id="PKLF01000005">
    <property type="protein sequence ID" value="MBE8612208.1"/>
    <property type="molecule type" value="Genomic_DNA"/>
</dbReference>
<dbReference type="InterPro" id="IPR006439">
    <property type="entry name" value="HAD-SF_hydro_IA"/>
</dbReference>